<accession>A0ABW9YZ27</accession>
<dbReference type="Proteomes" id="UP000818323">
    <property type="component" value="Unassembled WGS sequence"/>
</dbReference>
<protein>
    <submittedName>
        <fullName evidence="1">Uncharacterized protein</fullName>
    </submittedName>
</protein>
<proteinExistence type="predicted"/>
<name>A0ABW9YZ27_9HYPH</name>
<evidence type="ECO:0000313" key="1">
    <source>
        <dbReference type="EMBL" id="NBJ24096.1"/>
    </source>
</evidence>
<gene>
    <name evidence="1" type="ORF">GR303_06970</name>
</gene>
<keyword evidence="2" id="KW-1185">Reference proteome</keyword>
<sequence>MATMTQAYFSLTYDGPAVRDGEIDVTDLAPALLALGQAVKATGKIVLGPDADVSLKVRTTKTGSFEVLMSAVTNGDVGLAWTIIKQFYQTDDVQTAKAVVETLLMGGTVAGAATAGVVKFLKWRKGRPIEKQEALPNGAARVTIENVEIIVGPGVLEAARDPIVRSGIEKAIATPLEKDGIDIVKFSSEASEQVVVDKSERVHFLSAEASESEFTSIYNKVFSIVTLSFKAGNKWKLHDGQGARNVTILDEDFLDRIDTGVARFAKGDLLVCQVRETAVRTDGGFKSQYEILKVIEHRPYRPPETLRL</sequence>
<dbReference type="EMBL" id="JAAAXJ010000003">
    <property type="protein sequence ID" value="NBJ24096.1"/>
    <property type="molecule type" value="Genomic_DNA"/>
</dbReference>
<comment type="caution">
    <text evidence="1">The sequence shown here is derived from an EMBL/GenBank/DDBJ whole genome shotgun (WGS) entry which is preliminary data.</text>
</comment>
<dbReference type="RefSeq" id="WP_161725967.1">
    <property type="nucleotide sequence ID" value="NZ_JAAAXI010000027.1"/>
</dbReference>
<evidence type="ECO:0000313" key="2">
    <source>
        <dbReference type="Proteomes" id="UP000818323"/>
    </source>
</evidence>
<organism evidence="1 2">
    <name type="scientific">Microvirga arsenatis</name>
    <dbReference type="NCBI Taxonomy" id="2692265"/>
    <lineage>
        <taxon>Bacteria</taxon>
        <taxon>Pseudomonadati</taxon>
        <taxon>Pseudomonadota</taxon>
        <taxon>Alphaproteobacteria</taxon>
        <taxon>Hyphomicrobiales</taxon>
        <taxon>Methylobacteriaceae</taxon>
        <taxon>Microvirga</taxon>
    </lineage>
</organism>
<reference evidence="1 2" key="1">
    <citation type="submission" date="2020-01" db="EMBL/GenBank/DDBJ databases">
        <title>Microvirga sp. nov., an arsenate reduction bacterium isolated from Tibet hotspring sediments.</title>
        <authorList>
            <person name="Yuan C.-G."/>
        </authorList>
    </citation>
    <scope>NUCLEOTIDE SEQUENCE [LARGE SCALE GENOMIC DNA]</scope>
    <source>
        <strain evidence="1 2">SYSU G3D203</strain>
    </source>
</reference>